<sequence length="374" mass="41809">MGVHVDFDNVEAIEIHKSGASVLYGGKAIGGAVNLIDQTIPKHLSGTKLQGGFSAEAGTNSGHKESLSLAGQIGKHWGWRFGGMNYKNNRFKIPGNPKPALAYDNDIDPGTEDLAQIIVDARNVQNVSLYPYLSQYVIEKMKDPDHGLSEEDLYTDKPYSVIGGTQVDNPKNDKFIAGQPENTPRYVREVYGIRDYHPVKKGIMPNSHGESKSINLGTSFIKHHFRIGVGIKANEGYFGVPAFAKIEQPEQNHDHVAPAKAPVYSPINTRSLNYEGLFESSYQPIHRLINKVTLNYSYQYGDNRELLDIYKVNQFNSRRHALRSEVELHSQDFWHNTTGVDYSNLSMLGEGLMRYLPNVGSRETGAFTVHQFKL</sequence>
<proteinExistence type="predicted"/>
<comment type="caution">
    <text evidence="1">The sequence shown here is derived from an EMBL/GenBank/DDBJ whole genome shotgun (WGS) entry which is preliminary data.</text>
</comment>
<evidence type="ECO:0000313" key="1">
    <source>
        <dbReference type="EMBL" id="MDM1049843.1"/>
    </source>
</evidence>
<evidence type="ECO:0000313" key="2">
    <source>
        <dbReference type="Proteomes" id="UP001170954"/>
    </source>
</evidence>
<dbReference type="InterPro" id="IPR037066">
    <property type="entry name" value="Plug_dom_sf"/>
</dbReference>
<reference evidence="1" key="2">
    <citation type="journal article" date="2022" name="Sci. Total Environ.">
        <title>Prevalence, transmission, and molecular epidemiology of tet(X)-positive bacteria among humans, animals, and environmental niches in China: An epidemiological, and genomic-based study.</title>
        <authorList>
            <person name="Dong N."/>
            <person name="Zeng Y."/>
            <person name="Cai C."/>
            <person name="Sun C."/>
            <person name="Lu J."/>
            <person name="Liu C."/>
            <person name="Zhou H."/>
            <person name="Sun Q."/>
            <person name="Shu L."/>
            <person name="Wang H."/>
            <person name="Wang Y."/>
            <person name="Wang S."/>
            <person name="Wu C."/>
            <person name="Chan E.W."/>
            <person name="Chen G."/>
            <person name="Shen Z."/>
            <person name="Chen S."/>
            <person name="Zhang R."/>
        </authorList>
    </citation>
    <scope>NUCLEOTIDE SEQUENCE</scope>
    <source>
        <strain evidence="1">R1692</strain>
    </source>
</reference>
<dbReference type="Proteomes" id="UP001170954">
    <property type="component" value="Unassembled WGS sequence"/>
</dbReference>
<organism evidence="1 2">
    <name type="scientific">Sphingobacterium hotanense</name>
    <dbReference type="NCBI Taxonomy" id="649196"/>
    <lineage>
        <taxon>Bacteria</taxon>
        <taxon>Pseudomonadati</taxon>
        <taxon>Bacteroidota</taxon>
        <taxon>Sphingobacteriia</taxon>
        <taxon>Sphingobacteriales</taxon>
        <taxon>Sphingobacteriaceae</taxon>
        <taxon>Sphingobacterium</taxon>
    </lineage>
</organism>
<dbReference type="Gene3D" id="2.170.130.10">
    <property type="entry name" value="TonB-dependent receptor, plug domain"/>
    <property type="match status" value="1"/>
</dbReference>
<dbReference type="RefSeq" id="WP_286652088.1">
    <property type="nucleotide sequence ID" value="NZ_JACAGK010000059.1"/>
</dbReference>
<dbReference type="SUPFAM" id="SSF56935">
    <property type="entry name" value="Porins"/>
    <property type="match status" value="1"/>
</dbReference>
<keyword evidence="1" id="KW-0675">Receptor</keyword>
<protein>
    <submittedName>
        <fullName evidence="1">TonB-dependent receptor</fullName>
    </submittedName>
</protein>
<reference evidence="1" key="1">
    <citation type="submission" date="2020-06" db="EMBL/GenBank/DDBJ databases">
        <authorList>
            <person name="Dong N."/>
        </authorList>
    </citation>
    <scope>NUCLEOTIDE SEQUENCE</scope>
    <source>
        <strain evidence="1">R1692</strain>
    </source>
</reference>
<name>A0ABT7NS29_9SPHI</name>
<dbReference type="EMBL" id="JACAGK010000059">
    <property type="protein sequence ID" value="MDM1049843.1"/>
    <property type="molecule type" value="Genomic_DNA"/>
</dbReference>
<gene>
    <name evidence="1" type="ORF">HX018_16510</name>
</gene>
<keyword evidence="2" id="KW-1185">Reference proteome</keyword>
<accession>A0ABT7NS29</accession>